<evidence type="ECO:0000256" key="1">
    <source>
        <dbReference type="SAM" id="SignalP"/>
    </source>
</evidence>
<feature type="signal peptide" evidence="1">
    <location>
        <begin position="1"/>
        <end position="19"/>
    </location>
</feature>
<proteinExistence type="predicted"/>
<feature type="chain" id="PRO_5047131500" description="TraB/GumN family protein" evidence="1">
    <location>
        <begin position="20"/>
        <end position="304"/>
    </location>
</feature>
<evidence type="ECO:0000313" key="3">
    <source>
        <dbReference type="Proteomes" id="UP000601099"/>
    </source>
</evidence>
<keyword evidence="3" id="KW-1185">Reference proteome</keyword>
<name>A0ABS0KXU6_9BACT</name>
<reference evidence="2 3" key="1">
    <citation type="submission" date="2020-11" db="EMBL/GenBank/DDBJ databases">
        <title>Hymenobacter sp.</title>
        <authorList>
            <person name="Kim M.K."/>
        </authorList>
    </citation>
    <scope>NUCLEOTIDE SEQUENCE [LARGE SCALE GENOMIC DNA]</scope>
    <source>
        <strain evidence="2 3">BT594</strain>
    </source>
</reference>
<gene>
    <name evidence="2" type="ORF">I5L79_03845</name>
</gene>
<protein>
    <recommendedName>
        <fullName evidence="4">TraB/GumN family protein</fullName>
    </recommendedName>
</protein>
<dbReference type="Pfam" id="PF18950">
    <property type="entry name" value="DUF5694"/>
    <property type="match status" value="1"/>
</dbReference>
<organism evidence="2 3">
    <name type="scientific">Hymenobacter guriensis</name>
    <dbReference type="NCBI Taxonomy" id="2793065"/>
    <lineage>
        <taxon>Bacteria</taxon>
        <taxon>Pseudomonadati</taxon>
        <taxon>Bacteroidota</taxon>
        <taxon>Cytophagia</taxon>
        <taxon>Cytophagales</taxon>
        <taxon>Hymenobacteraceae</taxon>
        <taxon>Hymenobacter</taxon>
    </lineage>
</organism>
<dbReference type="EMBL" id="JADWYK010000002">
    <property type="protein sequence ID" value="MBG8552663.1"/>
    <property type="molecule type" value="Genomic_DNA"/>
</dbReference>
<dbReference type="InterPro" id="IPR043749">
    <property type="entry name" value="DUF5694"/>
</dbReference>
<evidence type="ECO:0008006" key="4">
    <source>
        <dbReference type="Google" id="ProtNLM"/>
    </source>
</evidence>
<dbReference type="RefSeq" id="WP_196953716.1">
    <property type="nucleotide sequence ID" value="NZ_JADWYK010000002.1"/>
</dbReference>
<evidence type="ECO:0000313" key="2">
    <source>
        <dbReference type="EMBL" id="MBG8552663.1"/>
    </source>
</evidence>
<comment type="caution">
    <text evidence="2">The sequence shown here is derived from an EMBL/GenBank/DDBJ whole genome shotgun (WGS) entry which is preliminary data.</text>
</comment>
<sequence>MQHLIRVGILALLSLSAQAQDLKSAVKSVVADKPKEPIEIVLLGSTHFGGESLYQKFPKADLLSEKRQQEVAEVNKRLARFRPDMVMVEDTPEEQASLDSLYTLYKAGKIKAADLPYSRSEKNQFGFAVARQLGHERVWGIDCYESVSSRMLTSGTNLDYFISSLDKFSAVGRLADTQFKDGTLGVQGYLEFLNHPAILDVTYRTLFINPARVQQGRFTNPPAQYVDTAYVSPRYIGAEFISVFTERELKIYSNIVATQLAHPGKRLLVVIGQRHAAALTKIFASDPAYKVVPVSTYLKGNVPL</sequence>
<keyword evidence="1" id="KW-0732">Signal</keyword>
<accession>A0ABS0KXU6</accession>
<dbReference type="Proteomes" id="UP000601099">
    <property type="component" value="Unassembled WGS sequence"/>
</dbReference>